<sequence length="204" mass="24095">MKHFKKFKKAFGLNEIRLIDFPKKQSNVKISRICNSDKRGGCSWCFSHGIDTNNSKSSKYWNNRSWKSYRNNQFKKNIKLFLFLRLLKKTVIKIYNITHNNEIKIFIAGNYDFFFERAHRDIIKNKIPKNVIYLNDSGCEIADLKIWGSPVQPEFYNWAFNIECGKEIKQHWDLIPKNIDILITHGPPYGILDKTTRNDLVGCE</sequence>
<gene>
    <name evidence="1" type="ORF">BTO16_08500</name>
</gene>
<dbReference type="InterPro" id="IPR051693">
    <property type="entry name" value="UPF0046_metallophosphoest"/>
</dbReference>
<dbReference type="PANTHER" id="PTHR12905">
    <property type="entry name" value="METALLOPHOSPHOESTERASE"/>
    <property type="match status" value="1"/>
</dbReference>
<dbReference type="InterPro" id="IPR029052">
    <property type="entry name" value="Metallo-depent_PP-like"/>
</dbReference>
<dbReference type="Proteomes" id="UP000239068">
    <property type="component" value="Unassembled WGS sequence"/>
</dbReference>
<dbReference type="Gene3D" id="3.60.21.10">
    <property type="match status" value="1"/>
</dbReference>
<accession>A0A2S7WZ50</accession>
<dbReference type="OrthoDB" id="332939at2"/>
<protein>
    <submittedName>
        <fullName evidence="1">Uncharacterized protein</fullName>
    </submittedName>
</protein>
<name>A0A2S7WZ50_9FLAO</name>
<keyword evidence="2" id="KW-1185">Reference proteome</keyword>
<dbReference type="PANTHER" id="PTHR12905:SF0">
    <property type="entry name" value="CALCINEURIN-LIKE PHOSPHOESTERASE DOMAIN-CONTAINING PROTEIN"/>
    <property type="match status" value="1"/>
</dbReference>
<evidence type="ECO:0000313" key="2">
    <source>
        <dbReference type="Proteomes" id="UP000239068"/>
    </source>
</evidence>
<proteinExistence type="predicted"/>
<organism evidence="1 2">
    <name type="scientific">Polaribacter glomeratus</name>
    <dbReference type="NCBI Taxonomy" id="102"/>
    <lineage>
        <taxon>Bacteria</taxon>
        <taxon>Pseudomonadati</taxon>
        <taxon>Bacteroidota</taxon>
        <taxon>Flavobacteriia</taxon>
        <taxon>Flavobacteriales</taxon>
        <taxon>Flavobacteriaceae</taxon>
    </lineage>
</organism>
<dbReference type="RefSeq" id="WP_105021164.1">
    <property type="nucleotide sequence ID" value="NZ_MSCM01000001.1"/>
</dbReference>
<reference evidence="1 2" key="1">
    <citation type="submission" date="2016-12" db="EMBL/GenBank/DDBJ databases">
        <title>Trade-off between light-utilization and light-protection in marine flavobacteria.</title>
        <authorList>
            <person name="Kumagai Y."/>
            <person name="Yoshizawa S."/>
            <person name="Kogure K."/>
            <person name="Iwasaki W."/>
        </authorList>
    </citation>
    <scope>NUCLEOTIDE SEQUENCE [LARGE SCALE GENOMIC DNA]</scope>
    <source>
        <strain evidence="1 2">ATCC 43844</strain>
    </source>
</reference>
<dbReference type="SUPFAM" id="SSF56300">
    <property type="entry name" value="Metallo-dependent phosphatases"/>
    <property type="match status" value="1"/>
</dbReference>
<evidence type="ECO:0000313" key="1">
    <source>
        <dbReference type="EMBL" id="PQJ82612.1"/>
    </source>
</evidence>
<dbReference type="AlphaFoldDB" id="A0A2S7WZ50"/>
<comment type="caution">
    <text evidence="1">The sequence shown here is derived from an EMBL/GenBank/DDBJ whole genome shotgun (WGS) entry which is preliminary data.</text>
</comment>
<dbReference type="EMBL" id="MSCM01000001">
    <property type="protein sequence ID" value="PQJ82612.1"/>
    <property type="molecule type" value="Genomic_DNA"/>
</dbReference>